<dbReference type="AlphaFoldDB" id="A0AAV2YQB0"/>
<feature type="compositionally biased region" description="Polar residues" evidence="2">
    <location>
        <begin position="385"/>
        <end position="402"/>
    </location>
</feature>
<keyword evidence="1" id="KW-0067">ATP-binding</keyword>
<dbReference type="Pfam" id="PF22700">
    <property type="entry name" value="MVD-like_N"/>
    <property type="match status" value="1"/>
</dbReference>
<dbReference type="SUPFAM" id="SSF54211">
    <property type="entry name" value="Ribosomal protein S5 domain 2-like"/>
    <property type="match status" value="1"/>
</dbReference>
<evidence type="ECO:0000259" key="3">
    <source>
        <dbReference type="Pfam" id="PF18376"/>
    </source>
</evidence>
<name>A0AAV2YQB0_9STRA</name>
<evidence type="ECO:0000259" key="4">
    <source>
        <dbReference type="Pfam" id="PF22700"/>
    </source>
</evidence>
<dbReference type="Gene3D" id="3.30.70.890">
    <property type="entry name" value="GHMP kinase, C-terminal domain"/>
    <property type="match status" value="1"/>
</dbReference>
<evidence type="ECO:0000256" key="1">
    <source>
        <dbReference type="RuleBase" id="RU363086"/>
    </source>
</evidence>
<dbReference type="GO" id="GO:0004163">
    <property type="term" value="F:diphosphomevalonate decarboxylase activity"/>
    <property type="evidence" value="ECO:0007669"/>
    <property type="project" value="UniProtKB-UniRule"/>
</dbReference>
<sequence length="437" mass="47738">MAMKVATCTAPTNIAVIKYCGKDDEALNTPLNSSVSVTLHQDQLRAHTSIASDPSMDRTRLWLNGKEQQLNKRTSTVLREMKKLAKDAARWENAHFHIVSENSFPTAAGLASSAAGYACLVATLAKLMDVEEQYDGQLSVIARQGSGSACRSLYGGFVRWEKGGLQADGSDSRAVQVADEHHWPELCAIICVVNDKQKDTSSTSGMQNSKATSTLLRHRADKIMPGRLQEIEAAYKAKDFETFGRITMQDSNQFHATCLDTFPPIFYMNDVSRQIVNLVHQYNAVRGRIAAAYTFDAGPNAVIFLQEQDVQELTSLLLHAFPTSSPMPIRTSMTIKRDGPSEALRQAIRFPTGMEDTVKMMYVTRVGGGTRVRGPHESLIEPTTGLPSRTSPTSESSDATSKSCPCAWQQLAQPSPQLLGSIAAVALVLALVLSRSR</sequence>
<keyword evidence="1" id="KW-0752">Steroid biosynthesis</keyword>
<comment type="catalytic activity">
    <reaction evidence="1">
        <text>(R)-5-diphosphomevalonate + ATP = isopentenyl diphosphate + ADP + phosphate + CO2</text>
        <dbReference type="Rhea" id="RHEA:23732"/>
        <dbReference type="ChEBI" id="CHEBI:16526"/>
        <dbReference type="ChEBI" id="CHEBI:30616"/>
        <dbReference type="ChEBI" id="CHEBI:43474"/>
        <dbReference type="ChEBI" id="CHEBI:57557"/>
        <dbReference type="ChEBI" id="CHEBI:128769"/>
        <dbReference type="ChEBI" id="CHEBI:456216"/>
        <dbReference type="EC" id="4.1.1.33"/>
    </reaction>
</comment>
<dbReference type="InterPro" id="IPR029765">
    <property type="entry name" value="Mev_diP_decarb"/>
</dbReference>
<dbReference type="GO" id="GO:0006695">
    <property type="term" value="P:cholesterol biosynthetic process"/>
    <property type="evidence" value="ECO:0007669"/>
    <property type="project" value="UniProtKB-KW"/>
</dbReference>
<reference evidence="5" key="1">
    <citation type="submission" date="2022-11" db="EMBL/GenBank/DDBJ databases">
        <authorList>
            <person name="Morgan W.R."/>
            <person name="Tartar A."/>
        </authorList>
    </citation>
    <scope>NUCLEOTIDE SEQUENCE</scope>
    <source>
        <strain evidence="5">ARSEF 373</strain>
    </source>
</reference>
<comment type="caution">
    <text evidence="5">The sequence shown here is derived from an EMBL/GenBank/DDBJ whole genome shotgun (WGS) entry which is preliminary data.</text>
</comment>
<reference evidence="5" key="2">
    <citation type="journal article" date="2023" name="Microbiol Resour">
        <title>Decontamination and Annotation of the Draft Genome Sequence of the Oomycete Lagenidium giganteum ARSEF 373.</title>
        <authorList>
            <person name="Morgan W.R."/>
            <person name="Tartar A."/>
        </authorList>
    </citation>
    <scope>NUCLEOTIDE SEQUENCE</scope>
    <source>
        <strain evidence="5">ARSEF 373</strain>
    </source>
</reference>
<dbReference type="Gene3D" id="3.30.230.10">
    <property type="match status" value="1"/>
</dbReference>
<keyword evidence="1" id="KW-1207">Sterol metabolism</keyword>
<comment type="pathway">
    <text evidence="1">Steroid biosynthesis; cholesterol biosynthesis.</text>
</comment>
<keyword evidence="1" id="KW-0152">Cholesterol biosynthesis</keyword>
<dbReference type="EC" id="4.1.1.33" evidence="1"/>
<keyword evidence="1" id="KW-0444">Lipid biosynthesis</keyword>
<dbReference type="GO" id="GO:0019287">
    <property type="term" value="P:isopentenyl diphosphate biosynthetic process, mevalonate pathway"/>
    <property type="evidence" value="ECO:0007669"/>
    <property type="project" value="UniProtKB-UniRule"/>
</dbReference>
<dbReference type="Proteomes" id="UP001146120">
    <property type="component" value="Unassembled WGS sequence"/>
</dbReference>
<comment type="similarity">
    <text evidence="1">Belongs to the diphosphomevalonate decarboxylase family.</text>
</comment>
<gene>
    <name evidence="5" type="ORF">N0F65_002529</name>
</gene>
<accession>A0AAV2YQB0</accession>
<feature type="domain" description="Mvd1 C-terminal" evidence="3">
    <location>
        <begin position="188"/>
        <end position="371"/>
    </location>
</feature>
<dbReference type="NCBIfam" id="TIGR01240">
    <property type="entry name" value="mevDPdecarb"/>
    <property type="match status" value="1"/>
</dbReference>
<keyword evidence="6" id="KW-1185">Reference proteome</keyword>
<evidence type="ECO:0000256" key="2">
    <source>
        <dbReference type="SAM" id="MobiDB-lite"/>
    </source>
</evidence>
<proteinExistence type="inferred from homology"/>
<keyword evidence="1" id="KW-0456">Lyase</keyword>
<dbReference type="InterPro" id="IPR053859">
    <property type="entry name" value="MVD-like_N"/>
</dbReference>
<comment type="function">
    <text evidence="1">Catalyzes the ATP dependent decarboxylation of (R)-5-diphosphomevalonate to form isopentenyl diphosphate (IPP). Functions in the mevalonate (MVA) pathway leading to isopentenyl diphosphate (IPP), a key precursor for the biosynthesis of isoprenoids and sterol synthesis.</text>
</comment>
<dbReference type="PANTHER" id="PTHR10977:SF3">
    <property type="entry name" value="DIPHOSPHOMEVALONATE DECARBOXYLASE"/>
    <property type="match status" value="1"/>
</dbReference>
<evidence type="ECO:0000313" key="6">
    <source>
        <dbReference type="Proteomes" id="UP001146120"/>
    </source>
</evidence>
<dbReference type="PANTHER" id="PTHR10977">
    <property type="entry name" value="DIPHOSPHOMEVALONATE DECARBOXYLASE"/>
    <property type="match status" value="1"/>
</dbReference>
<dbReference type="GO" id="GO:0005524">
    <property type="term" value="F:ATP binding"/>
    <property type="evidence" value="ECO:0007669"/>
    <property type="project" value="UniProtKB-KW"/>
</dbReference>
<dbReference type="Pfam" id="PF18376">
    <property type="entry name" value="MDD_C"/>
    <property type="match status" value="1"/>
</dbReference>
<dbReference type="InterPro" id="IPR020568">
    <property type="entry name" value="Ribosomal_Su5_D2-typ_SF"/>
</dbReference>
<dbReference type="GO" id="GO:0005829">
    <property type="term" value="C:cytosol"/>
    <property type="evidence" value="ECO:0007669"/>
    <property type="project" value="InterPro"/>
</dbReference>
<dbReference type="EMBL" id="DAKRPA010000208">
    <property type="protein sequence ID" value="DAZ95344.1"/>
    <property type="molecule type" value="Genomic_DNA"/>
</dbReference>
<keyword evidence="1" id="KW-0153">Cholesterol metabolism</keyword>
<dbReference type="InterPro" id="IPR036554">
    <property type="entry name" value="GHMP_kinase_C_sf"/>
</dbReference>
<feature type="region of interest" description="Disordered" evidence="2">
    <location>
        <begin position="372"/>
        <end position="402"/>
    </location>
</feature>
<dbReference type="FunFam" id="3.30.70.890:FF:000005">
    <property type="entry name" value="Diphosphomevalonate decarboxylase"/>
    <property type="match status" value="1"/>
</dbReference>
<dbReference type="FunFam" id="3.30.230.10:FF:000080">
    <property type="entry name" value="Diphosphomevalonate decarboxylase"/>
    <property type="match status" value="1"/>
</dbReference>
<evidence type="ECO:0000313" key="5">
    <source>
        <dbReference type="EMBL" id="DAZ95344.1"/>
    </source>
</evidence>
<feature type="domain" description="Diphosphomevalonate decarboxylase-like N-terminal" evidence="4">
    <location>
        <begin position="10"/>
        <end position="172"/>
    </location>
</feature>
<dbReference type="SUPFAM" id="SSF55060">
    <property type="entry name" value="GHMP Kinase, C-terminal domain"/>
    <property type="match status" value="1"/>
</dbReference>
<keyword evidence="1" id="KW-0756">Sterol biosynthesis</keyword>
<dbReference type="InterPro" id="IPR041431">
    <property type="entry name" value="Mvd1_C"/>
</dbReference>
<keyword evidence="1" id="KW-0753">Steroid metabolism</keyword>
<keyword evidence="1" id="KW-0443">Lipid metabolism</keyword>
<organism evidence="5 6">
    <name type="scientific">Lagenidium giganteum</name>
    <dbReference type="NCBI Taxonomy" id="4803"/>
    <lineage>
        <taxon>Eukaryota</taxon>
        <taxon>Sar</taxon>
        <taxon>Stramenopiles</taxon>
        <taxon>Oomycota</taxon>
        <taxon>Peronosporomycetes</taxon>
        <taxon>Pythiales</taxon>
        <taxon>Pythiaceae</taxon>
    </lineage>
</organism>
<keyword evidence="1" id="KW-0547">Nucleotide-binding</keyword>
<dbReference type="InterPro" id="IPR014721">
    <property type="entry name" value="Ribsml_uS5_D2-typ_fold_subgr"/>
</dbReference>
<protein>
    <recommendedName>
        <fullName evidence="1">Diphosphomevalonate decarboxylase</fullName>
        <ecNumber evidence="1">4.1.1.33</ecNumber>
    </recommendedName>
</protein>